<feature type="compositionally biased region" description="Polar residues" evidence="2">
    <location>
        <begin position="295"/>
        <end position="315"/>
    </location>
</feature>
<proteinExistence type="predicted"/>
<feature type="coiled-coil region" evidence="1">
    <location>
        <begin position="217"/>
        <end position="244"/>
    </location>
</feature>
<sequence>MSSVTCPYEDAIFRAGDFILSLEKAERCDPSRSPLSYKAVACLSEVLNSAWNHKKGKRGLGEHGEERWHLTCFESLCREVRKRELLLNPGDDIPSWAPSMEFGHHIITDERRIPAYPGKFNIESPYQFGLELWKATQLFDDRQAHGAHFMPSVPPHVQLPDKLIDGADGQSLYLTPAAKSFRGKMPWGETAEISAAMVRGITLDEMTRRVSAMMKPKYQARRELKKQEELAKKARNELEATATSPNEEDVSACHVMEAVSKPMNGSAIPETASVKSAGTSKHDVAERSDRAIDVSSANEPTPPASLQSDLAQTQPGRHHNRGHFPPRADSRSTRNPPPGKPKPQRAGRRNSALQAAATVPEKEAPDGDAGIASEDGEDDVVFLGRSLIAKGGEGA</sequence>
<comment type="caution">
    <text evidence="3">The sequence shown here is derived from an EMBL/GenBank/DDBJ whole genome shotgun (WGS) entry which is preliminary data.</text>
</comment>
<evidence type="ECO:0000313" key="4">
    <source>
        <dbReference type="Proteomes" id="UP000664203"/>
    </source>
</evidence>
<feature type="region of interest" description="Disordered" evidence="2">
    <location>
        <begin position="263"/>
        <end position="379"/>
    </location>
</feature>
<dbReference type="OrthoDB" id="10412500at2759"/>
<evidence type="ECO:0000256" key="2">
    <source>
        <dbReference type="SAM" id="MobiDB-lite"/>
    </source>
</evidence>
<dbReference type="Proteomes" id="UP000664203">
    <property type="component" value="Unassembled WGS sequence"/>
</dbReference>
<evidence type="ECO:0000313" key="3">
    <source>
        <dbReference type="EMBL" id="CAF9907701.1"/>
    </source>
</evidence>
<organism evidence="3 4">
    <name type="scientific">Alectoria fallacina</name>
    <dbReference type="NCBI Taxonomy" id="1903189"/>
    <lineage>
        <taxon>Eukaryota</taxon>
        <taxon>Fungi</taxon>
        <taxon>Dikarya</taxon>
        <taxon>Ascomycota</taxon>
        <taxon>Pezizomycotina</taxon>
        <taxon>Lecanoromycetes</taxon>
        <taxon>OSLEUM clade</taxon>
        <taxon>Lecanoromycetidae</taxon>
        <taxon>Lecanorales</taxon>
        <taxon>Lecanorineae</taxon>
        <taxon>Parmeliaceae</taxon>
        <taxon>Alectoria</taxon>
    </lineage>
</organism>
<gene>
    <name evidence="3" type="ORF">ALECFALPRED_003765</name>
</gene>
<protein>
    <submittedName>
        <fullName evidence="3">Uncharacterized protein</fullName>
    </submittedName>
</protein>
<feature type="compositionally biased region" description="Basic and acidic residues" evidence="2">
    <location>
        <begin position="280"/>
        <end position="292"/>
    </location>
</feature>
<name>A0A8H3ERQ0_9LECA</name>
<dbReference type="AlphaFoldDB" id="A0A8H3ERQ0"/>
<evidence type="ECO:0000256" key="1">
    <source>
        <dbReference type="SAM" id="Coils"/>
    </source>
</evidence>
<reference evidence="3" key="1">
    <citation type="submission" date="2021-03" db="EMBL/GenBank/DDBJ databases">
        <authorList>
            <person name="Tagirdzhanova G."/>
        </authorList>
    </citation>
    <scope>NUCLEOTIDE SEQUENCE</scope>
</reference>
<dbReference type="EMBL" id="CAJPDR010000023">
    <property type="protein sequence ID" value="CAF9907701.1"/>
    <property type="molecule type" value="Genomic_DNA"/>
</dbReference>
<keyword evidence="4" id="KW-1185">Reference proteome</keyword>
<accession>A0A8H3ERQ0</accession>
<keyword evidence="1" id="KW-0175">Coiled coil</keyword>